<gene>
    <name evidence="2" type="ORF">GALMADRAFT_478362</name>
</gene>
<dbReference type="InterPro" id="IPR001683">
    <property type="entry name" value="PX_dom"/>
</dbReference>
<dbReference type="AlphaFoldDB" id="A0A067TBI1"/>
<reference evidence="3" key="1">
    <citation type="journal article" date="2014" name="Proc. Natl. Acad. Sci. U.S.A.">
        <title>Extensive sampling of basidiomycete genomes demonstrates inadequacy of the white-rot/brown-rot paradigm for wood decay fungi.</title>
        <authorList>
            <person name="Riley R."/>
            <person name="Salamov A.A."/>
            <person name="Brown D.W."/>
            <person name="Nagy L.G."/>
            <person name="Floudas D."/>
            <person name="Held B.W."/>
            <person name="Levasseur A."/>
            <person name="Lombard V."/>
            <person name="Morin E."/>
            <person name="Otillar R."/>
            <person name="Lindquist E.A."/>
            <person name="Sun H."/>
            <person name="LaButti K.M."/>
            <person name="Schmutz J."/>
            <person name="Jabbour D."/>
            <person name="Luo H."/>
            <person name="Baker S.E."/>
            <person name="Pisabarro A.G."/>
            <person name="Walton J.D."/>
            <person name="Blanchette R.A."/>
            <person name="Henrissat B."/>
            <person name="Martin F."/>
            <person name="Cullen D."/>
            <person name="Hibbett D.S."/>
            <person name="Grigoriev I.V."/>
        </authorList>
    </citation>
    <scope>NUCLEOTIDE SEQUENCE [LARGE SCALE GENOMIC DNA]</scope>
    <source>
        <strain evidence="3">CBS 339.88</strain>
    </source>
</reference>
<evidence type="ECO:0000259" key="1">
    <source>
        <dbReference type="PROSITE" id="PS50195"/>
    </source>
</evidence>
<dbReference type="InterPro" id="IPR036871">
    <property type="entry name" value="PX_dom_sf"/>
</dbReference>
<proteinExistence type="predicted"/>
<dbReference type="SUPFAM" id="SSF64268">
    <property type="entry name" value="PX domain"/>
    <property type="match status" value="1"/>
</dbReference>
<feature type="domain" description="PX" evidence="1">
    <location>
        <begin position="17"/>
        <end position="133"/>
    </location>
</feature>
<dbReference type="OrthoDB" id="185175at2759"/>
<protein>
    <recommendedName>
        <fullName evidence="1">PX domain-containing protein</fullName>
    </recommendedName>
</protein>
<name>A0A067TBI1_GALM3</name>
<dbReference type="HOGENOM" id="CLU_1594655_0_0_1"/>
<dbReference type="GO" id="GO:0035091">
    <property type="term" value="F:phosphatidylinositol binding"/>
    <property type="evidence" value="ECO:0007669"/>
    <property type="project" value="InterPro"/>
</dbReference>
<dbReference type="EMBL" id="KL142379">
    <property type="protein sequence ID" value="KDR76353.1"/>
    <property type="molecule type" value="Genomic_DNA"/>
</dbReference>
<evidence type="ECO:0000313" key="3">
    <source>
        <dbReference type="Proteomes" id="UP000027222"/>
    </source>
</evidence>
<keyword evidence="3" id="KW-1185">Reference proteome</keyword>
<dbReference type="Gene3D" id="3.30.1520.10">
    <property type="entry name" value="Phox-like domain"/>
    <property type="match status" value="1"/>
</dbReference>
<sequence length="167" mass="18639">MAPEFRALPLLSSDLPHTTIAVSHSMVHPIGRGKETLTFIVSVNPGNGKEGWKVRKAYSDVLSLNKRVRNTVSKGVATKIPNLPGGNLWRDRAPAMVGQRNAVLMDFLQAMIHMPVKNNYEVIAFLTSDVVRPVVQTARKEGYLTKRGKNLVTHSKYRPSQFCIEFL</sequence>
<dbReference type="Proteomes" id="UP000027222">
    <property type="component" value="Unassembled WGS sequence"/>
</dbReference>
<evidence type="ECO:0000313" key="2">
    <source>
        <dbReference type="EMBL" id="KDR76353.1"/>
    </source>
</evidence>
<organism evidence="2 3">
    <name type="scientific">Galerina marginata (strain CBS 339.88)</name>
    <dbReference type="NCBI Taxonomy" id="685588"/>
    <lineage>
        <taxon>Eukaryota</taxon>
        <taxon>Fungi</taxon>
        <taxon>Dikarya</taxon>
        <taxon>Basidiomycota</taxon>
        <taxon>Agaricomycotina</taxon>
        <taxon>Agaricomycetes</taxon>
        <taxon>Agaricomycetidae</taxon>
        <taxon>Agaricales</taxon>
        <taxon>Agaricineae</taxon>
        <taxon>Strophariaceae</taxon>
        <taxon>Galerina</taxon>
    </lineage>
</organism>
<dbReference type="CDD" id="cd06093">
    <property type="entry name" value="PX_domain"/>
    <property type="match status" value="1"/>
</dbReference>
<dbReference type="Pfam" id="PF00787">
    <property type="entry name" value="PX"/>
    <property type="match status" value="1"/>
</dbReference>
<dbReference type="STRING" id="685588.A0A067TBI1"/>
<accession>A0A067TBI1</accession>
<dbReference type="PROSITE" id="PS50195">
    <property type="entry name" value="PX"/>
    <property type="match status" value="1"/>
</dbReference>